<evidence type="ECO:0000313" key="3">
    <source>
        <dbReference type="Proteomes" id="UP000292564"/>
    </source>
</evidence>
<dbReference type="SUPFAM" id="SSF47413">
    <property type="entry name" value="lambda repressor-like DNA-binding domains"/>
    <property type="match status" value="1"/>
</dbReference>
<feature type="domain" description="HTH cro/C1-type" evidence="1">
    <location>
        <begin position="18"/>
        <end position="72"/>
    </location>
</feature>
<name>A0A4Q7ZGH3_9ACTN</name>
<proteinExistence type="predicted"/>
<accession>A0A4Q7ZGH3</accession>
<dbReference type="Gene3D" id="1.10.260.40">
    <property type="entry name" value="lambda repressor-like DNA-binding domains"/>
    <property type="match status" value="1"/>
</dbReference>
<dbReference type="RefSeq" id="WP_165449415.1">
    <property type="nucleotide sequence ID" value="NZ_SHKY01000001.1"/>
</dbReference>
<dbReference type="SMART" id="SM00530">
    <property type="entry name" value="HTH_XRE"/>
    <property type="match status" value="1"/>
</dbReference>
<evidence type="ECO:0000313" key="2">
    <source>
        <dbReference type="EMBL" id="RZU49892.1"/>
    </source>
</evidence>
<dbReference type="InterPro" id="IPR043917">
    <property type="entry name" value="DUF5753"/>
</dbReference>
<dbReference type="CDD" id="cd00093">
    <property type="entry name" value="HTH_XRE"/>
    <property type="match status" value="1"/>
</dbReference>
<dbReference type="EMBL" id="SHKY01000001">
    <property type="protein sequence ID" value="RZU49892.1"/>
    <property type="molecule type" value="Genomic_DNA"/>
</dbReference>
<organism evidence="2 3">
    <name type="scientific">Krasilnikovia cinnamomea</name>
    <dbReference type="NCBI Taxonomy" id="349313"/>
    <lineage>
        <taxon>Bacteria</taxon>
        <taxon>Bacillati</taxon>
        <taxon>Actinomycetota</taxon>
        <taxon>Actinomycetes</taxon>
        <taxon>Micromonosporales</taxon>
        <taxon>Micromonosporaceae</taxon>
        <taxon>Krasilnikovia</taxon>
    </lineage>
</organism>
<evidence type="ECO:0000259" key="1">
    <source>
        <dbReference type="PROSITE" id="PS50943"/>
    </source>
</evidence>
<gene>
    <name evidence="2" type="ORF">EV385_1649</name>
</gene>
<dbReference type="InterPro" id="IPR010982">
    <property type="entry name" value="Lambda_DNA-bd_dom_sf"/>
</dbReference>
<dbReference type="Proteomes" id="UP000292564">
    <property type="component" value="Unassembled WGS sequence"/>
</dbReference>
<dbReference type="InterPro" id="IPR001387">
    <property type="entry name" value="Cro/C1-type_HTH"/>
</dbReference>
<comment type="caution">
    <text evidence="2">The sequence shown here is derived from an EMBL/GenBank/DDBJ whole genome shotgun (WGS) entry which is preliminary data.</text>
</comment>
<reference evidence="2 3" key="1">
    <citation type="submission" date="2019-02" db="EMBL/GenBank/DDBJ databases">
        <title>Sequencing the genomes of 1000 actinobacteria strains.</title>
        <authorList>
            <person name="Klenk H.-P."/>
        </authorList>
    </citation>
    <scope>NUCLEOTIDE SEQUENCE [LARGE SCALE GENOMIC DNA]</scope>
    <source>
        <strain evidence="2 3">DSM 45162</strain>
    </source>
</reference>
<dbReference type="PROSITE" id="PS50943">
    <property type="entry name" value="HTH_CROC1"/>
    <property type="match status" value="1"/>
</dbReference>
<sequence>MSTQVSPTVRRRRLGLELKRLREEQRLSREEVAAHLEVSVSTVSRIETGRGGLRPKDLRQLLDLYGVADEETRADLEALARAGKVQGWWTRHAGELRSAYSTFIGLEAEASWLLDFEAITVPGLLQTESYARALLASALPAMTDDAIEARVRVRIQRQLARLDGPTPVDLWAIIDESVIRRRVGGPLVMREQLKHLIDMAGRPNVTLQVLPYAAGAHPGVIGSFVVLRFAQDPDVAYIEGVAGDVYAEGTDVQRFTLAFDGLRASAASPSASRDMLEAALDDLR</sequence>
<protein>
    <submittedName>
        <fullName evidence="2">Helix-turn-helix protein</fullName>
    </submittedName>
</protein>
<dbReference type="Pfam" id="PF13560">
    <property type="entry name" value="HTH_31"/>
    <property type="match status" value="1"/>
</dbReference>
<dbReference type="GO" id="GO:0003677">
    <property type="term" value="F:DNA binding"/>
    <property type="evidence" value="ECO:0007669"/>
    <property type="project" value="InterPro"/>
</dbReference>
<dbReference type="AlphaFoldDB" id="A0A4Q7ZGH3"/>
<dbReference type="Pfam" id="PF19054">
    <property type="entry name" value="DUF5753"/>
    <property type="match status" value="1"/>
</dbReference>
<keyword evidence="3" id="KW-1185">Reference proteome</keyword>